<dbReference type="Proteomes" id="UP000593898">
    <property type="component" value="Segment"/>
</dbReference>
<reference evidence="1 2" key="1">
    <citation type="submission" date="2020-07" db="EMBL/GenBank/DDBJ databases">
        <title>Taxonomic proposal: Crassvirales, a new order of highly abundant and diverse bacterial viruses.</title>
        <authorList>
            <person name="Shkoporov A.N."/>
            <person name="Stockdale S.R."/>
            <person name="Guerin E."/>
            <person name="Ross R.P."/>
            <person name="Hill C."/>
        </authorList>
    </citation>
    <scope>NUCLEOTIDE SEQUENCE [LARGE SCALE GENOMIC DNA]</scope>
</reference>
<evidence type="ECO:0000313" key="2">
    <source>
        <dbReference type="Proteomes" id="UP000593898"/>
    </source>
</evidence>
<dbReference type="EMBL" id="MT774394">
    <property type="protein sequence ID" value="QOR59823.1"/>
    <property type="molecule type" value="Genomic_DNA"/>
</dbReference>
<sequence>METIVVTIKGVKVFVDENSASVQLTLDKAIKGFARDDEGNFAEADVKTISIHRSKLTAQLCEASDDIAMYRATLDHAFGQKEFGVILFNAQITLNRQRVAAGEVIGEGDNAVAAERDCYLTDVAKVKLSDRALRQLDAATAL</sequence>
<organism evidence="1 2">
    <name type="scientific">uncultured phage cr271_1</name>
    <dbReference type="NCBI Taxonomy" id="2772078"/>
    <lineage>
        <taxon>Viruses</taxon>
        <taxon>Duplodnaviria</taxon>
        <taxon>Heunggongvirae</taxon>
        <taxon>Uroviricota</taxon>
        <taxon>Caudoviricetes</taxon>
        <taxon>Crassvirales</taxon>
        <taxon>Intestiviridae</taxon>
        <taxon>Obtuvirinae</taxon>
        <taxon>Hacihdavirus</taxon>
        <taxon>Hacihdavirus animalis</taxon>
    </lineage>
</organism>
<keyword evidence="2" id="KW-1185">Reference proteome</keyword>
<name>A0A7M1RZF2_9CAUD</name>
<dbReference type="RefSeq" id="YP_010111981.1">
    <property type="nucleotide sequence ID" value="NC_055887.1"/>
</dbReference>
<dbReference type="KEGG" id="vg:65130439"/>
<dbReference type="GeneID" id="65130439"/>
<proteinExistence type="predicted"/>
<accession>A0A7M1RZF2</accession>
<evidence type="ECO:0000313" key="1">
    <source>
        <dbReference type="EMBL" id="QOR59823.1"/>
    </source>
</evidence>
<protein>
    <submittedName>
        <fullName evidence="1">Uncharacterized protein</fullName>
    </submittedName>
</protein>